<evidence type="ECO:0000313" key="4">
    <source>
        <dbReference type="Proteomes" id="UP000726136"/>
    </source>
</evidence>
<evidence type="ECO:0000256" key="1">
    <source>
        <dbReference type="SAM" id="Coils"/>
    </source>
</evidence>
<dbReference type="AlphaFoldDB" id="A0AAW4BKM7"/>
<dbReference type="Proteomes" id="UP000726136">
    <property type="component" value="Unassembled WGS sequence"/>
</dbReference>
<dbReference type="EMBL" id="RDPI01000019">
    <property type="protein sequence ID" value="MBF4374369.1"/>
    <property type="molecule type" value="Genomic_DNA"/>
</dbReference>
<proteinExistence type="predicted"/>
<feature type="coiled-coil region" evidence="1">
    <location>
        <begin position="51"/>
        <end position="78"/>
    </location>
</feature>
<evidence type="ECO:0000313" key="5">
    <source>
        <dbReference type="Proteomes" id="UP000786185"/>
    </source>
</evidence>
<evidence type="ECO:0000313" key="3">
    <source>
        <dbReference type="EMBL" id="MBF4437369.1"/>
    </source>
</evidence>
<protein>
    <submittedName>
        <fullName evidence="3">Uncharacterized protein</fullName>
    </submittedName>
</protein>
<reference evidence="3 4" key="1">
    <citation type="journal article" date="2021" name="PeerJ">
        <title>Analysis of 44 Vibrio anguillarum genomes reveals high genetic diversity.</title>
        <authorList>
            <person name="Hansen M.J."/>
            <person name="Dalsgaard I."/>
        </authorList>
    </citation>
    <scope>NUCLEOTIDE SEQUENCE</scope>
    <source>
        <strain evidence="2 4">040915-1/1B</strain>
        <strain evidence="3">850617-1/1</strain>
    </source>
</reference>
<keyword evidence="4" id="KW-1185">Reference proteome</keyword>
<dbReference type="RefSeq" id="WP_194663836.1">
    <property type="nucleotide sequence ID" value="NZ_RDPI01000019.1"/>
</dbReference>
<comment type="caution">
    <text evidence="3">The sequence shown here is derived from an EMBL/GenBank/DDBJ whole genome shotgun (WGS) entry which is preliminary data.</text>
</comment>
<evidence type="ECO:0000313" key="2">
    <source>
        <dbReference type="EMBL" id="MBF4374369.1"/>
    </source>
</evidence>
<organism evidence="3 5">
    <name type="scientific">Vibrio anguillarum</name>
    <name type="common">Listonella anguillarum</name>
    <dbReference type="NCBI Taxonomy" id="55601"/>
    <lineage>
        <taxon>Bacteria</taxon>
        <taxon>Pseudomonadati</taxon>
        <taxon>Pseudomonadota</taxon>
        <taxon>Gammaproteobacteria</taxon>
        <taxon>Vibrionales</taxon>
        <taxon>Vibrionaceae</taxon>
        <taxon>Vibrio</taxon>
    </lineage>
</organism>
<sequence length="102" mass="12291">MEIYRSTNYFEKINTLTDRDWLYILCKRYPRGHVTNAQRVLEMESISILDKSEQKIEIERLLEKMDQQSQRYVQKNADKKINSEQEPSPELQLPAKEIRVFL</sequence>
<keyword evidence="1" id="KW-0175">Coiled coil</keyword>
<gene>
    <name evidence="2" type="ORF">EAY46_14970</name>
    <name evidence="3" type="ORF">ERJ77_23380</name>
</gene>
<dbReference type="Proteomes" id="UP000786185">
    <property type="component" value="Unassembled WGS sequence"/>
</dbReference>
<dbReference type="EMBL" id="SCLC01000891">
    <property type="protein sequence ID" value="MBF4437369.1"/>
    <property type="molecule type" value="Genomic_DNA"/>
</dbReference>
<accession>A0AAW4BKM7</accession>
<name>A0AAW4BKM7_VIBAN</name>